<dbReference type="Gene3D" id="1.10.10.60">
    <property type="entry name" value="Homeodomain-like"/>
    <property type="match status" value="1"/>
</dbReference>
<evidence type="ECO:0000259" key="5">
    <source>
        <dbReference type="PROSITE" id="PS50977"/>
    </source>
</evidence>
<evidence type="ECO:0000256" key="4">
    <source>
        <dbReference type="PROSITE-ProRule" id="PRU00335"/>
    </source>
</evidence>
<keyword evidence="1" id="KW-0805">Transcription regulation</keyword>
<name>A0A499UGS9_9ACTN</name>
<dbReference type="AlphaFoldDB" id="A0A499UGS9"/>
<dbReference type="PANTHER" id="PTHR30055">
    <property type="entry name" value="HTH-TYPE TRANSCRIPTIONAL REGULATOR RUTR"/>
    <property type="match status" value="1"/>
</dbReference>
<evidence type="ECO:0000313" key="7">
    <source>
        <dbReference type="Proteomes" id="UP000463951"/>
    </source>
</evidence>
<dbReference type="PANTHER" id="PTHR30055:SF148">
    <property type="entry name" value="TETR-FAMILY TRANSCRIPTIONAL REGULATOR"/>
    <property type="match status" value="1"/>
</dbReference>
<dbReference type="InterPro" id="IPR036271">
    <property type="entry name" value="Tet_transcr_reg_TetR-rel_C_sf"/>
</dbReference>
<evidence type="ECO:0000256" key="3">
    <source>
        <dbReference type="ARBA" id="ARBA00023163"/>
    </source>
</evidence>
<dbReference type="Gene3D" id="1.10.357.10">
    <property type="entry name" value="Tetracycline Repressor, domain 2"/>
    <property type="match status" value="1"/>
</dbReference>
<feature type="domain" description="HTH tetR-type" evidence="5">
    <location>
        <begin position="65"/>
        <end position="125"/>
    </location>
</feature>
<dbReference type="SUPFAM" id="SSF48498">
    <property type="entry name" value="Tetracyclin repressor-like, C-terminal domain"/>
    <property type="match status" value="1"/>
</dbReference>
<organism evidence="6 7">
    <name type="scientific">Streptomyces antimycoticus</name>
    <dbReference type="NCBI Taxonomy" id="68175"/>
    <lineage>
        <taxon>Bacteria</taxon>
        <taxon>Bacillati</taxon>
        <taxon>Actinomycetota</taxon>
        <taxon>Actinomycetes</taxon>
        <taxon>Kitasatosporales</taxon>
        <taxon>Streptomycetaceae</taxon>
        <taxon>Streptomyces</taxon>
        <taxon>Streptomyces violaceusniger group</taxon>
    </lineage>
</organism>
<dbReference type="Pfam" id="PF13602">
    <property type="entry name" value="ADH_zinc_N_2"/>
    <property type="match status" value="1"/>
</dbReference>
<protein>
    <recommendedName>
        <fullName evidence="5">HTH tetR-type domain-containing protein</fullName>
    </recommendedName>
</protein>
<reference evidence="6 7" key="1">
    <citation type="journal article" date="2020" name="Int. J. Syst. Evol. Microbiol.">
        <title>Reclassification of Streptomyces castelarensis and Streptomyces sporoclivatus as later heterotypic synonyms of Streptomyces antimycoticus.</title>
        <authorList>
            <person name="Komaki H."/>
            <person name="Tamura T."/>
        </authorList>
    </citation>
    <scope>NUCLEOTIDE SEQUENCE [LARGE SCALE GENOMIC DNA]</scope>
    <source>
        <strain evidence="6 7">NBRC 100767</strain>
    </source>
</reference>
<dbReference type="GO" id="GO:0003700">
    <property type="term" value="F:DNA-binding transcription factor activity"/>
    <property type="evidence" value="ECO:0007669"/>
    <property type="project" value="TreeGrafter"/>
</dbReference>
<proteinExistence type="predicted"/>
<sequence>MTLLADGRLSAVLDRRLPLTEADAALRLVESGKPFGKVVLSPGRVAGQRGFGWLQESSMARRRDERIDHAVLAAVTELVAEVGYPALTMEAIAQRAGTTKPAIRRRWKSQKHLVVEAMARDRAGVVDMDTGCTHCDIVGHLEALRVAMDDPALGHVLPALVADLADDPELRDTFLTAVWAPRREACEVSLRKGVARGDLRTGLDVDLVLDLFAAPIVFRSLFGHSGLGPKFPQDVARAVLRGVGTGEGHRCAERG</sequence>
<dbReference type="Gene3D" id="3.90.180.10">
    <property type="entry name" value="Medium-chain alcohol dehydrogenases, catalytic domain"/>
    <property type="match status" value="1"/>
</dbReference>
<evidence type="ECO:0000313" key="6">
    <source>
        <dbReference type="EMBL" id="BBJ39330.1"/>
    </source>
</evidence>
<dbReference type="InterPro" id="IPR009057">
    <property type="entry name" value="Homeodomain-like_sf"/>
</dbReference>
<accession>A0A499UGS9</accession>
<dbReference type="Pfam" id="PF16859">
    <property type="entry name" value="TetR_C_11"/>
    <property type="match status" value="1"/>
</dbReference>
<dbReference type="GO" id="GO:0000976">
    <property type="term" value="F:transcription cis-regulatory region binding"/>
    <property type="evidence" value="ECO:0007669"/>
    <property type="project" value="TreeGrafter"/>
</dbReference>
<dbReference type="Proteomes" id="UP000463951">
    <property type="component" value="Chromosome"/>
</dbReference>
<evidence type="ECO:0000256" key="2">
    <source>
        <dbReference type="ARBA" id="ARBA00023125"/>
    </source>
</evidence>
<dbReference type="EMBL" id="AP019620">
    <property type="protein sequence ID" value="BBJ39330.1"/>
    <property type="molecule type" value="Genomic_DNA"/>
</dbReference>
<keyword evidence="2 4" id="KW-0238">DNA-binding</keyword>
<dbReference type="InterPro" id="IPR001647">
    <property type="entry name" value="HTH_TetR"/>
</dbReference>
<dbReference type="PROSITE" id="PS50977">
    <property type="entry name" value="HTH_TETR_2"/>
    <property type="match status" value="1"/>
</dbReference>
<evidence type="ECO:0000256" key="1">
    <source>
        <dbReference type="ARBA" id="ARBA00023015"/>
    </source>
</evidence>
<dbReference type="InterPro" id="IPR011075">
    <property type="entry name" value="TetR_C"/>
</dbReference>
<gene>
    <name evidence="6" type="ORF">SSPO_020480</name>
</gene>
<keyword evidence="3" id="KW-0804">Transcription</keyword>
<dbReference type="PRINTS" id="PR00455">
    <property type="entry name" value="HTHTETR"/>
</dbReference>
<dbReference type="InterPro" id="IPR050109">
    <property type="entry name" value="HTH-type_TetR-like_transc_reg"/>
</dbReference>
<dbReference type="Pfam" id="PF00440">
    <property type="entry name" value="TetR_N"/>
    <property type="match status" value="1"/>
</dbReference>
<dbReference type="SUPFAM" id="SSF46689">
    <property type="entry name" value="Homeodomain-like"/>
    <property type="match status" value="1"/>
</dbReference>
<feature type="DNA-binding region" description="H-T-H motif" evidence="4">
    <location>
        <begin position="88"/>
        <end position="107"/>
    </location>
</feature>